<dbReference type="InterPro" id="IPR019734">
    <property type="entry name" value="TPR_rpt"/>
</dbReference>
<proteinExistence type="predicted"/>
<dbReference type="SMART" id="SM00028">
    <property type="entry name" value="TPR"/>
    <property type="match status" value="3"/>
</dbReference>
<dbReference type="GO" id="GO:0006620">
    <property type="term" value="P:post-translational protein targeting to endoplasmic reticulum membrane"/>
    <property type="evidence" value="ECO:0007669"/>
    <property type="project" value="TreeGrafter"/>
</dbReference>
<gene>
    <name evidence="4" type="ORF">KC19_VG261400</name>
</gene>
<evidence type="ECO:0000313" key="4">
    <source>
        <dbReference type="EMBL" id="KAG0574418.1"/>
    </source>
</evidence>
<evidence type="ECO:0000256" key="2">
    <source>
        <dbReference type="ARBA" id="ARBA00022803"/>
    </source>
</evidence>
<keyword evidence="5" id="KW-1185">Reference proteome</keyword>
<sequence>MNVNKKNLPKLSWREKIVFSTDTFCLKNGDTMEIEVEENTTQKSKNENMFCPYKLFNISENFEKKPMHIGKAKSIVERKWFAEREREKGNDLFKAKEYNASIATYNLAIELFPRSPLAFGNRAASNIKMKKWENAIKDCCTALELDRNYMKAYIRRGLANFKLQHYQEAMIDFCKALEFDPQNQDALQLIHRTKHKLESLKSKQESEFLFEEGKKHAIMLQGGKEESIMLQNMSNSSILSNTCMRMKIQAVDDSIINNL</sequence>
<organism evidence="4 5">
    <name type="scientific">Ceratodon purpureus</name>
    <name type="common">Fire moss</name>
    <name type="synonym">Dicranum purpureum</name>
    <dbReference type="NCBI Taxonomy" id="3225"/>
    <lineage>
        <taxon>Eukaryota</taxon>
        <taxon>Viridiplantae</taxon>
        <taxon>Streptophyta</taxon>
        <taxon>Embryophyta</taxon>
        <taxon>Bryophyta</taxon>
        <taxon>Bryophytina</taxon>
        <taxon>Bryopsida</taxon>
        <taxon>Dicranidae</taxon>
        <taxon>Pseudoditrichales</taxon>
        <taxon>Ditrichaceae</taxon>
        <taxon>Ceratodon</taxon>
    </lineage>
</organism>
<comment type="caution">
    <text evidence="4">The sequence shown here is derived from an EMBL/GenBank/DDBJ whole genome shotgun (WGS) entry which is preliminary data.</text>
</comment>
<dbReference type="SUPFAM" id="SSF48452">
    <property type="entry name" value="TPR-like"/>
    <property type="match status" value="1"/>
</dbReference>
<dbReference type="PROSITE" id="PS50005">
    <property type="entry name" value="TPR"/>
    <property type="match status" value="1"/>
</dbReference>
<dbReference type="GO" id="GO:0016020">
    <property type="term" value="C:membrane"/>
    <property type="evidence" value="ECO:0007669"/>
    <property type="project" value="TreeGrafter"/>
</dbReference>
<protein>
    <submittedName>
        <fullName evidence="4">Uncharacterized protein</fullName>
    </submittedName>
</protein>
<dbReference type="AlphaFoldDB" id="A0A8T0HVD3"/>
<keyword evidence="1" id="KW-0677">Repeat</keyword>
<name>A0A8T0HVD3_CERPU</name>
<evidence type="ECO:0000256" key="3">
    <source>
        <dbReference type="PROSITE-ProRule" id="PRU00339"/>
    </source>
</evidence>
<keyword evidence="2 3" id="KW-0802">TPR repeat</keyword>
<accession>A0A8T0HVD3</accession>
<dbReference type="GO" id="GO:0060090">
    <property type="term" value="F:molecular adaptor activity"/>
    <property type="evidence" value="ECO:0007669"/>
    <property type="project" value="TreeGrafter"/>
</dbReference>
<dbReference type="Proteomes" id="UP000822688">
    <property type="component" value="Chromosome V"/>
</dbReference>
<dbReference type="InterPro" id="IPR047150">
    <property type="entry name" value="SGT"/>
</dbReference>
<feature type="repeat" description="TPR" evidence="3">
    <location>
        <begin position="150"/>
        <end position="183"/>
    </location>
</feature>
<dbReference type="EMBL" id="CM026426">
    <property type="protein sequence ID" value="KAG0574418.1"/>
    <property type="molecule type" value="Genomic_DNA"/>
</dbReference>
<evidence type="ECO:0000256" key="1">
    <source>
        <dbReference type="ARBA" id="ARBA00022737"/>
    </source>
</evidence>
<dbReference type="InterPro" id="IPR011990">
    <property type="entry name" value="TPR-like_helical_dom_sf"/>
</dbReference>
<dbReference type="PANTHER" id="PTHR45831">
    <property type="entry name" value="LD24721P"/>
    <property type="match status" value="1"/>
</dbReference>
<dbReference type="GO" id="GO:0072380">
    <property type="term" value="C:TRC complex"/>
    <property type="evidence" value="ECO:0007669"/>
    <property type="project" value="TreeGrafter"/>
</dbReference>
<dbReference type="Gene3D" id="1.25.40.10">
    <property type="entry name" value="Tetratricopeptide repeat domain"/>
    <property type="match status" value="1"/>
</dbReference>
<evidence type="ECO:0000313" key="5">
    <source>
        <dbReference type="Proteomes" id="UP000822688"/>
    </source>
</evidence>
<dbReference type="EMBL" id="CM026426">
    <property type="protein sequence ID" value="KAG0574419.1"/>
    <property type="molecule type" value="Genomic_DNA"/>
</dbReference>
<dbReference type="PANTHER" id="PTHR45831:SF2">
    <property type="entry name" value="LD24721P"/>
    <property type="match status" value="1"/>
</dbReference>
<reference evidence="4" key="1">
    <citation type="submission" date="2020-06" db="EMBL/GenBank/DDBJ databases">
        <title>WGS assembly of Ceratodon purpureus strain R40.</title>
        <authorList>
            <person name="Carey S.B."/>
            <person name="Jenkins J."/>
            <person name="Shu S."/>
            <person name="Lovell J.T."/>
            <person name="Sreedasyam A."/>
            <person name="Maumus F."/>
            <person name="Tiley G.P."/>
            <person name="Fernandez-Pozo N."/>
            <person name="Barry K."/>
            <person name="Chen C."/>
            <person name="Wang M."/>
            <person name="Lipzen A."/>
            <person name="Daum C."/>
            <person name="Saski C.A."/>
            <person name="Payton A.C."/>
            <person name="Mcbreen J.C."/>
            <person name="Conrad R.E."/>
            <person name="Kollar L.M."/>
            <person name="Olsson S."/>
            <person name="Huttunen S."/>
            <person name="Landis J.B."/>
            <person name="Wickett N.J."/>
            <person name="Johnson M.G."/>
            <person name="Rensing S.A."/>
            <person name="Grimwood J."/>
            <person name="Schmutz J."/>
            <person name="Mcdaniel S.F."/>
        </authorList>
    </citation>
    <scope>NUCLEOTIDE SEQUENCE</scope>
    <source>
        <strain evidence="4">R40</strain>
    </source>
</reference>
<dbReference type="Pfam" id="PF13181">
    <property type="entry name" value="TPR_8"/>
    <property type="match status" value="1"/>
</dbReference>